<evidence type="ECO:0000256" key="3">
    <source>
        <dbReference type="ARBA" id="ARBA00004128"/>
    </source>
</evidence>
<evidence type="ECO:0000256" key="10">
    <source>
        <dbReference type="ARBA" id="ARBA00022833"/>
    </source>
</evidence>
<feature type="transmembrane region" description="Helical" evidence="17">
    <location>
        <begin position="399"/>
        <end position="423"/>
    </location>
</feature>
<dbReference type="EMBL" id="JAHMUF010000011">
    <property type="protein sequence ID" value="KAG7193556.1"/>
    <property type="molecule type" value="Genomic_DNA"/>
</dbReference>
<evidence type="ECO:0000259" key="19">
    <source>
        <dbReference type="Pfam" id="PF22250"/>
    </source>
</evidence>
<dbReference type="PANTHER" id="PTHR12147:SF58">
    <property type="entry name" value="VACUOLAR MEMBRANE PROTEASE"/>
    <property type="match status" value="1"/>
</dbReference>
<evidence type="ECO:0000256" key="11">
    <source>
        <dbReference type="ARBA" id="ARBA00022989"/>
    </source>
</evidence>
<evidence type="ECO:0000256" key="2">
    <source>
        <dbReference type="ARBA" id="ARBA00003273"/>
    </source>
</evidence>
<keyword evidence="10 15" id="KW-0862">Zinc</keyword>
<dbReference type="InterPro" id="IPR045175">
    <property type="entry name" value="M28_fam"/>
</dbReference>
<evidence type="ECO:0000313" key="22">
    <source>
        <dbReference type="Proteomes" id="UP000790833"/>
    </source>
</evidence>
<dbReference type="Pfam" id="PF22251">
    <property type="entry name" value="PFF1_TM"/>
    <property type="match status" value="2"/>
</dbReference>
<feature type="region of interest" description="Disordered" evidence="16">
    <location>
        <begin position="1"/>
        <end position="33"/>
    </location>
</feature>
<keyword evidence="13 17" id="KW-0472">Membrane</keyword>
<dbReference type="GO" id="GO:0005774">
    <property type="term" value="C:vacuolar membrane"/>
    <property type="evidence" value="ECO:0007669"/>
    <property type="project" value="UniProtKB-SubCell"/>
</dbReference>
<comment type="similarity">
    <text evidence="4 15">Belongs to the peptidase M28 family.</text>
</comment>
<dbReference type="OrthoDB" id="76293at2759"/>
<feature type="domain" description="Vacuolar membrane protease transmembrane" evidence="20">
    <location>
        <begin position="598"/>
        <end position="689"/>
    </location>
</feature>
<dbReference type="PANTHER" id="PTHR12147">
    <property type="entry name" value="METALLOPEPTIDASE M28 FAMILY MEMBER"/>
    <property type="match status" value="1"/>
</dbReference>
<dbReference type="GeneID" id="66113999"/>
<evidence type="ECO:0000313" key="21">
    <source>
        <dbReference type="EMBL" id="KAG7193556.1"/>
    </source>
</evidence>
<feature type="domain" description="Peptidase M28" evidence="18">
    <location>
        <begin position="167"/>
        <end position="357"/>
    </location>
</feature>
<keyword evidence="22" id="KW-1185">Reference proteome</keyword>
<keyword evidence="11 17" id="KW-1133">Transmembrane helix</keyword>
<sequence length="992" mass="111653">MSSDEDTTPIPGTSAHANKRTSLEGSGPAHHSHNEPNIFVRGFRGVFGYRKTTLTLLVIVTLIFGVLVCKYDNSLDYTVSFPTDKLEVQVLDSAWTDLQVIAKQEHTYGSKGNDVVYEYLDKRISSIIKSKKTYVELDHDNTDNNSSVMYSSVSGDRNTVTYYESNNLIVRVNGSDETLPALLLSAHYDSVPSSFGVTDDGMGVASLLGLLDYYCSKKAEQPKRTIIFNFNNNEEFGLYGATSFVKHPWFSQIGYFLNLEGTGAGGKAILFRGTDYGIAKYYSSVRFPYGTSIFQQGFNNHLIHSETDYKVYKEMGGLRGLDVAFYKPRDLYHTALDNIRNVDEKSLWHMLSTALDFTNTIVSGKIDLDEESFNKSSTDTAVYQSFLNFFVSFPVSQVVVFNIALLVVAPLINLLLLVIIFGYKKNWTLSFINVVKFPVSLFISMFALNFINDSFTIQVNKFLPNSSAFLILATYASTLFLFNYLIMNGVNQIFYRYKVVNHDEKLIVMIEIALAYWIVLIYSTTKLKKNKLGDDHSGELIVSILFLLQSLAIFFGLLSWVFKHNGDHVHTCGTDEGESEPLLGSQRSAPSYVRDDNSGFIETSSIDSRASSHKDSVVVKFLSYDWLLQFLIIVPISFVIFSDASFFIIDGVHKSLQESLVSEKFIYQVLQISAVALVIPFLPFVFKFNRLIVLVLVCMVIFGYTSIVFDKPFDEENPMKLRFIQSIDLNVSPTDSYVNVFGREKSGLEAVVKDLPSFKLSKQKSPLLCDSLGDGNEVCSFKSSLPPVLSSPNNNTFADDLKIDILKNSSSNKDHLFGLLTGEIRITVPENRMCHLSFNRSESKTKIVSGLDFPDTPVKTVIVYSENDNDTDKESRPALSSIPEGFSRDKAGNYLYKDLKGINDLQLLKLDWKKSYHIGFQWVPSVIDLSAKDTTLYKLGVNVECFWAELRPSKDIHHPVPAYEEVLHYSPSYVSWANKDRGLVVVSKYIDI</sequence>
<keyword evidence="12" id="KW-0482">Metalloprotease</keyword>
<feature type="transmembrane region" description="Helical" evidence="17">
    <location>
        <begin position="626"/>
        <end position="653"/>
    </location>
</feature>
<dbReference type="GO" id="GO:0008235">
    <property type="term" value="F:metalloexopeptidase activity"/>
    <property type="evidence" value="ECO:0007669"/>
    <property type="project" value="InterPro"/>
</dbReference>
<dbReference type="Proteomes" id="UP000790833">
    <property type="component" value="Unassembled WGS sequence"/>
</dbReference>
<feature type="transmembrane region" description="Helical" evidence="17">
    <location>
        <begin position="506"/>
        <end position="525"/>
    </location>
</feature>
<evidence type="ECO:0000256" key="12">
    <source>
        <dbReference type="ARBA" id="ARBA00023049"/>
    </source>
</evidence>
<keyword evidence="8 15" id="KW-0479">Metal-binding</keyword>
<dbReference type="GO" id="GO:0046872">
    <property type="term" value="F:metal ion binding"/>
    <property type="evidence" value="ECO:0007669"/>
    <property type="project" value="UniProtKB-KW"/>
</dbReference>
<evidence type="ECO:0000259" key="18">
    <source>
        <dbReference type="Pfam" id="PF04389"/>
    </source>
</evidence>
<evidence type="ECO:0000256" key="6">
    <source>
        <dbReference type="ARBA" id="ARBA00022670"/>
    </source>
</evidence>
<gene>
    <name evidence="21" type="ORF">KQ657_000625</name>
</gene>
<keyword evidence="14" id="KW-0325">Glycoprotein</keyword>
<evidence type="ECO:0000256" key="14">
    <source>
        <dbReference type="ARBA" id="ARBA00023180"/>
    </source>
</evidence>
<reference evidence="21" key="1">
    <citation type="submission" date="2021-03" db="EMBL/GenBank/DDBJ databases">
        <authorList>
            <person name="Palmer J.M."/>
        </authorList>
    </citation>
    <scope>NUCLEOTIDE SEQUENCE</scope>
    <source>
        <strain evidence="21">ARV_011</strain>
    </source>
</reference>
<keyword evidence="7 17" id="KW-0812">Transmembrane</keyword>
<dbReference type="Pfam" id="PF22250">
    <property type="entry name" value="PFF1_C"/>
    <property type="match status" value="1"/>
</dbReference>
<evidence type="ECO:0000259" key="20">
    <source>
        <dbReference type="Pfam" id="PF22251"/>
    </source>
</evidence>
<dbReference type="EC" id="3.4.-.-" evidence="15"/>
<feature type="transmembrane region" description="Helical" evidence="17">
    <location>
        <begin position="537"/>
        <end position="562"/>
    </location>
</feature>
<accession>A0A9P7V8X9</accession>
<organism evidence="21 22">
    <name type="scientific">Scheffersomyces spartinae</name>
    <dbReference type="NCBI Taxonomy" id="45513"/>
    <lineage>
        <taxon>Eukaryota</taxon>
        <taxon>Fungi</taxon>
        <taxon>Dikarya</taxon>
        <taxon>Ascomycota</taxon>
        <taxon>Saccharomycotina</taxon>
        <taxon>Pichiomycetes</taxon>
        <taxon>Debaryomycetaceae</taxon>
        <taxon>Scheffersomyces</taxon>
    </lineage>
</organism>
<dbReference type="InterPro" id="IPR053975">
    <property type="entry name" value="PFF1_C"/>
</dbReference>
<protein>
    <recommendedName>
        <fullName evidence="15">Peptide hydrolase</fullName>
        <ecNumber evidence="15">3.4.-.-</ecNumber>
    </recommendedName>
</protein>
<dbReference type="CDD" id="cd03875">
    <property type="entry name" value="M28_Fxna_like"/>
    <property type="match status" value="1"/>
</dbReference>
<name>A0A9P7V8X9_9ASCO</name>
<keyword evidence="6 15" id="KW-0645">Protease</keyword>
<evidence type="ECO:0000256" key="5">
    <source>
        <dbReference type="ARBA" id="ARBA00022554"/>
    </source>
</evidence>
<dbReference type="InterPro" id="IPR048024">
    <property type="entry name" value="Fxna-like_M28_dom"/>
</dbReference>
<evidence type="ECO:0000256" key="16">
    <source>
        <dbReference type="SAM" id="MobiDB-lite"/>
    </source>
</evidence>
<comment type="caution">
    <text evidence="21">The sequence shown here is derived from an EMBL/GenBank/DDBJ whole genome shotgun (WGS) entry which is preliminary data.</text>
</comment>
<feature type="domain" description="Vacuolar membrane protease C-terminal" evidence="19">
    <location>
        <begin position="719"/>
        <end position="986"/>
    </location>
</feature>
<feature type="transmembrane region" description="Helical" evidence="17">
    <location>
        <begin position="665"/>
        <end position="685"/>
    </location>
</feature>
<evidence type="ECO:0000256" key="4">
    <source>
        <dbReference type="ARBA" id="ARBA00010918"/>
    </source>
</evidence>
<comment type="function">
    <text evidence="2">May be involved in vacuolar sorting and osmoregulation.</text>
</comment>
<keyword evidence="5" id="KW-0926">Vacuole</keyword>
<dbReference type="Gene3D" id="3.40.630.10">
    <property type="entry name" value="Zn peptidases"/>
    <property type="match status" value="1"/>
</dbReference>
<feature type="transmembrane region" description="Helical" evidence="17">
    <location>
        <begin position="429"/>
        <end position="450"/>
    </location>
</feature>
<proteinExistence type="inferred from homology"/>
<feature type="transmembrane region" description="Helical" evidence="17">
    <location>
        <begin position="462"/>
        <end position="486"/>
    </location>
</feature>
<dbReference type="Pfam" id="PF04389">
    <property type="entry name" value="Peptidase_M28"/>
    <property type="match status" value="1"/>
</dbReference>
<evidence type="ECO:0000256" key="13">
    <source>
        <dbReference type="ARBA" id="ARBA00023136"/>
    </source>
</evidence>
<dbReference type="InterPro" id="IPR007484">
    <property type="entry name" value="Peptidase_M28"/>
</dbReference>
<keyword evidence="9 15" id="KW-0378">Hydrolase</keyword>
<feature type="transmembrane region" description="Helical" evidence="17">
    <location>
        <begin position="691"/>
        <end position="709"/>
    </location>
</feature>
<dbReference type="AlphaFoldDB" id="A0A9P7V8X9"/>
<dbReference type="RefSeq" id="XP_043049104.1">
    <property type="nucleotide sequence ID" value="XM_043191461.1"/>
</dbReference>
<evidence type="ECO:0000256" key="1">
    <source>
        <dbReference type="ARBA" id="ARBA00001947"/>
    </source>
</evidence>
<dbReference type="InterPro" id="IPR053976">
    <property type="entry name" value="PFF1_TM"/>
</dbReference>
<evidence type="ECO:0000256" key="8">
    <source>
        <dbReference type="ARBA" id="ARBA00022723"/>
    </source>
</evidence>
<comment type="subcellular location">
    <subcellularLocation>
        <location evidence="3">Vacuole membrane</location>
        <topology evidence="3">Multi-pass membrane protein</topology>
    </subcellularLocation>
</comment>
<dbReference type="SUPFAM" id="SSF53187">
    <property type="entry name" value="Zn-dependent exopeptidases"/>
    <property type="match status" value="1"/>
</dbReference>
<evidence type="ECO:0000256" key="9">
    <source>
        <dbReference type="ARBA" id="ARBA00022801"/>
    </source>
</evidence>
<feature type="domain" description="Vacuolar membrane protease transmembrane" evidence="20">
    <location>
        <begin position="436"/>
        <end position="573"/>
    </location>
</feature>
<dbReference type="GO" id="GO:0006508">
    <property type="term" value="P:proteolysis"/>
    <property type="evidence" value="ECO:0007669"/>
    <property type="project" value="UniProtKB-KW"/>
</dbReference>
<evidence type="ECO:0000256" key="7">
    <source>
        <dbReference type="ARBA" id="ARBA00022692"/>
    </source>
</evidence>
<comment type="cofactor">
    <cofactor evidence="1">
        <name>Zn(2+)</name>
        <dbReference type="ChEBI" id="CHEBI:29105"/>
    </cofactor>
</comment>
<evidence type="ECO:0000256" key="15">
    <source>
        <dbReference type="RuleBase" id="RU361240"/>
    </source>
</evidence>
<evidence type="ECO:0000256" key="17">
    <source>
        <dbReference type="SAM" id="Phobius"/>
    </source>
</evidence>
<feature type="transmembrane region" description="Helical" evidence="17">
    <location>
        <begin position="53"/>
        <end position="71"/>
    </location>
</feature>